<evidence type="ECO:0000313" key="4">
    <source>
        <dbReference type="Proteomes" id="UP001501047"/>
    </source>
</evidence>
<sequence>MKKILAEKNSGEKIIVQVKDVVIGGDELVFISGPCAVEDYDKMTNIGRALKAQGANMMRAGAFKPRTSPYDFQGLGIEGLKILKEVGNEFGLPVVSEIMDARDIEISLPYVDMIQVGSRNMYNYTLLKELGKLKVPILLKRGISATVAEWIYAAEYILKEGNNQVVLCERGVRTFETTTRNTLDLNSVAVIKENYRLPVIVDPSHGTGRRELVEAMSLSAIAAGADGLIIESHVNPDNSVSDARQTINVENLKSIINKSNTIKNILSDDYPL</sequence>
<dbReference type="RefSeq" id="WP_343823585.1">
    <property type="nucleotide sequence ID" value="NZ_BAAACI010000001.1"/>
</dbReference>
<comment type="caution">
    <text evidence="3">The sequence shown here is derived from an EMBL/GenBank/DDBJ whole genome shotgun (WGS) entry which is preliminary data.</text>
</comment>
<dbReference type="Pfam" id="PF00793">
    <property type="entry name" value="DAHP_synth_1"/>
    <property type="match status" value="1"/>
</dbReference>
<dbReference type="NCBIfam" id="TIGR01361">
    <property type="entry name" value="DAHP_synth_Bsub"/>
    <property type="match status" value="1"/>
</dbReference>
<keyword evidence="4" id="KW-1185">Reference proteome</keyword>
<dbReference type="Gene3D" id="3.20.20.70">
    <property type="entry name" value="Aldolase class I"/>
    <property type="match status" value="1"/>
</dbReference>
<dbReference type="InterPro" id="IPR013785">
    <property type="entry name" value="Aldolase_TIM"/>
</dbReference>
<dbReference type="Proteomes" id="UP001501047">
    <property type="component" value="Unassembled WGS sequence"/>
</dbReference>
<dbReference type="InterPro" id="IPR006268">
    <property type="entry name" value="DAHP_syn_2"/>
</dbReference>
<proteinExistence type="predicted"/>
<reference evidence="4" key="1">
    <citation type="journal article" date="2019" name="Int. J. Syst. Evol. Microbiol.">
        <title>The Global Catalogue of Microorganisms (GCM) 10K type strain sequencing project: providing services to taxonomists for standard genome sequencing and annotation.</title>
        <authorList>
            <consortium name="The Broad Institute Genomics Platform"/>
            <consortium name="The Broad Institute Genome Sequencing Center for Infectious Disease"/>
            <person name="Wu L."/>
            <person name="Ma J."/>
        </authorList>
    </citation>
    <scope>NUCLEOTIDE SEQUENCE [LARGE SCALE GENOMIC DNA]</scope>
    <source>
        <strain evidence="4">JCM 1417</strain>
    </source>
</reference>
<evidence type="ECO:0000313" key="3">
    <source>
        <dbReference type="EMBL" id="GAA0767467.1"/>
    </source>
</evidence>
<accession>A0ABP3VVH1</accession>
<dbReference type="PANTHER" id="PTHR43018:SF2">
    <property type="entry name" value="PHOSPHO-2-DEHYDRO-3-DEOXYHEPTONATE ALDOLASE"/>
    <property type="match status" value="1"/>
</dbReference>
<dbReference type="EMBL" id="BAAACI010000001">
    <property type="protein sequence ID" value="GAA0767467.1"/>
    <property type="molecule type" value="Genomic_DNA"/>
</dbReference>
<evidence type="ECO:0000259" key="2">
    <source>
        <dbReference type="Pfam" id="PF00793"/>
    </source>
</evidence>
<name>A0ABP3VVH1_CLOSU</name>
<organism evidence="3 4">
    <name type="scientific">Clostridium subterminale</name>
    <dbReference type="NCBI Taxonomy" id="1550"/>
    <lineage>
        <taxon>Bacteria</taxon>
        <taxon>Bacillati</taxon>
        <taxon>Bacillota</taxon>
        <taxon>Clostridia</taxon>
        <taxon>Eubacteriales</taxon>
        <taxon>Clostridiaceae</taxon>
        <taxon>Clostridium</taxon>
    </lineage>
</organism>
<dbReference type="PANTHER" id="PTHR43018">
    <property type="entry name" value="PHOSPHO-2-DEHYDRO-3-DEOXYHEPTONATE ALDOLASE"/>
    <property type="match status" value="1"/>
</dbReference>
<dbReference type="NCBIfam" id="NF009239">
    <property type="entry name" value="PRK12595.1"/>
    <property type="match status" value="1"/>
</dbReference>
<keyword evidence="1" id="KW-0808">Transferase</keyword>
<dbReference type="InterPro" id="IPR052899">
    <property type="entry name" value="Class-I_DAHP_synthase"/>
</dbReference>
<evidence type="ECO:0000256" key="1">
    <source>
        <dbReference type="ARBA" id="ARBA00022679"/>
    </source>
</evidence>
<feature type="domain" description="DAHP synthetase I/KDSA" evidence="2">
    <location>
        <begin position="14"/>
        <end position="260"/>
    </location>
</feature>
<dbReference type="InterPro" id="IPR006218">
    <property type="entry name" value="DAHP1/KDSA"/>
</dbReference>
<dbReference type="SUPFAM" id="SSF51569">
    <property type="entry name" value="Aldolase"/>
    <property type="match status" value="1"/>
</dbReference>
<gene>
    <name evidence="3" type="primary">aroF_2</name>
    <name evidence="3" type="ORF">GCM10008908_06560</name>
</gene>
<dbReference type="NCBIfam" id="NF006421">
    <property type="entry name" value="PRK08673.1"/>
    <property type="match status" value="1"/>
</dbReference>
<protein>
    <submittedName>
        <fullName evidence="3">3-deoxy-7-phosphoheptulonate synthase</fullName>
    </submittedName>
</protein>